<evidence type="ECO:0000256" key="7">
    <source>
        <dbReference type="ARBA" id="ARBA00022729"/>
    </source>
</evidence>
<evidence type="ECO:0000256" key="4">
    <source>
        <dbReference type="ARBA" id="ARBA00022475"/>
    </source>
</evidence>
<keyword evidence="10" id="KW-0325">Glycoprotein</keyword>
<evidence type="ECO:0000256" key="9">
    <source>
        <dbReference type="ARBA" id="ARBA00023136"/>
    </source>
</evidence>
<evidence type="ECO:0000256" key="2">
    <source>
        <dbReference type="ARBA" id="ARBA00006418"/>
    </source>
</evidence>
<keyword evidence="4" id="KW-1003">Cell membrane</keyword>
<accession>A0A3Q0TAH5</accession>
<dbReference type="AlphaFoldDB" id="A0A3Q0TAH5"/>
<evidence type="ECO:0000256" key="1">
    <source>
        <dbReference type="ARBA" id="ARBA00004651"/>
    </source>
</evidence>
<dbReference type="PROSITE" id="PS51257">
    <property type="entry name" value="PROKAR_LIPOPROTEIN"/>
    <property type="match status" value="1"/>
</dbReference>
<evidence type="ECO:0000256" key="3">
    <source>
        <dbReference type="ARBA" id="ARBA00014600"/>
    </source>
</evidence>
<dbReference type="OMA" id="REENMMW"/>
<comment type="subcellular location">
    <subcellularLocation>
        <location evidence="1">Cell membrane</location>
        <topology evidence="1">Multi-pass membrane protein</topology>
    </subcellularLocation>
</comment>
<proteinExistence type="inferred from homology"/>
<dbReference type="Gene3D" id="1.20.140.150">
    <property type="match status" value="1"/>
</dbReference>
<keyword evidence="7" id="KW-0732">Signal</keyword>
<protein>
    <recommendedName>
        <fullName evidence="3">Transmembrane protein 182</fullName>
    </recommendedName>
</protein>
<dbReference type="Pfam" id="PF13903">
    <property type="entry name" value="Claudin_2"/>
    <property type="match status" value="1"/>
</dbReference>
<dbReference type="PANTHER" id="PTHR32012">
    <property type="entry name" value="TRANSMEMBRANE PROTEIN 182-RELATED"/>
    <property type="match status" value="1"/>
</dbReference>
<comment type="similarity">
    <text evidence="2">Belongs to the TMEM182 family.</text>
</comment>
<reference evidence="12" key="1">
    <citation type="submission" date="2025-08" db="UniProtKB">
        <authorList>
            <consortium name="Ensembl"/>
        </authorList>
    </citation>
    <scope>IDENTIFICATION</scope>
</reference>
<dbReference type="PANTHER" id="PTHR32012:SF0">
    <property type="entry name" value="TRANSMEMBRANE PROTEIN 182"/>
    <property type="match status" value="1"/>
</dbReference>
<keyword evidence="5" id="KW-0517">Myogenesis</keyword>
<name>A0A3Q0TAH5_AMPCI</name>
<keyword evidence="8 11" id="KW-1133">Transmembrane helix</keyword>
<dbReference type="Ensembl" id="ENSACIT00000031975.1">
    <property type="protein sequence ID" value="ENSACIP00000031160.1"/>
    <property type="gene ID" value="ENSACIG00000024086.1"/>
</dbReference>
<organism evidence="12 13">
    <name type="scientific">Amphilophus citrinellus</name>
    <name type="common">Midas cichlid</name>
    <name type="synonym">Cichlasoma citrinellum</name>
    <dbReference type="NCBI Taxonomy" id="61819"/>
    <lineage>
        <taxon>Eukaryota</taxon>
        <taxon>Metazoa</taxon>
        <taxon>Chordata</taxon>
        <taxon>Craniata</taxon>
        <taxon>Vertebrata</taxon>
        <taxon>Euteleostomi</taxon>
        <taxon>Actinopterygii</taxon>
        <taxon>Neopterygii</taxon>
        <taxon>Teleostei</taxon>
        <taxon>Neoteleostei</taxon>
        <taxon>Acanthomorphata</taxon>
        <taxon>Ovalentaria</taxon>
        <taxon>Cichlomorphae</taxon>
        <taxon>Cichliformes</taxon>
        <taxon>Cichlidae</taxon>
        <taxon>New World cichlids</taxon>
        <taxon>Cichlasomatinae</taxon>
        <taxon>Heroini</taxon>
        <taxon>Amphilophus</taxon>
    </lineage>
</organism>
<keyword evidence="13" id="KW-1185">Reference proteome</keyword>
<evidence type="ECO:0000256" key="5">
    <source>
        <dbReference type="ARBA" id="ARBA00022541"/>
    </source>
</evidence>
<evidence type="ECO:0000256" key="6">
    <source>
        <dbReference type="ARBA" id="ARBA00022692"/>
    </source>
</evidence>
<dbReference type="GeneTree" id="ENSGT00390000017581"/>
<evidence type="ECO:0000313" key="12">
    <source>
        <dbReference type="Ensembl" id="ENSACIP00000031160.1"/>
    </source>
</evidence>
<evidence type="ECO:0000256" key="11">
    <source>
        <dbReference type="SAM" id="Phobius"/>
    </source>
</evidence>
<reference evidence="12" key="2">
    <citation type="submission" date="2025-09" db="UniProtKB">
        <authorList>
            <consortium name="Ensembl"/>
        </authorList>
    </citation>
    <scope>IDENTIFICATION</scope>
</reference>
<evidence type="ECO:0000313" key="13">
    <source>
        <dbReference type="Proteomes" id="UP000261340"/>
    </source>
</evidence>
<feature type="transmembrane region" description="Helical" evidence="11">
    <location>
        <begin position="120"/>
        <end position="145"/>
    </location>
</feature>
<dbReference type="InterPro" id="IPR026763">
    <property type="entry name" value="TMEM182"/>
</dbReference>
<feature type="transmembrane region" description="Helical" evidence="11">
    <location>
        <begin position="157"/>
        <end position="179"/>
    </location>
</feature>
<sequence>MSPSKRMKVLLFFALFFGATGFLFLILSCGTEYWLLAAESCSNPGETHGDRNLREMKTSAGVTIFHEGLFWRCSYITFSHDYSIWDLWISNQPLPKVCQAAFLFPFPSNKPVEQWEELRIFRICWTIFFVTGLAAVIIGGFVVICAGPLTNHKLYKVGGALQVLGGVCLLTTVMMYMMWIQVLDTLDQFTQHQKASRCPSFRLSIQHGPSFFLAPVAVFFSLLAGLLFILVGRSIESVEVDSMDKISDTSTAEL</sequence>
<dbReference type="Proteomes" id="UP000261340">
    <property type="component" value="Unplaced"/>
</dbReference>
<dbReference type="GO" id="GO:0005886">
    <property type="term" value="C:plasma membrane"/>
    <property type="evidence" value="ECO:0007669"/>
    <property type="project" value="UniProtKB-SubCell"/>
</dbReference>
<feature type="transmembrane region" description="Helical" evidence="11">
    <location>
        <begin position="211"/>
        <end position="231"/>
    </location>
</feature>
<dbReference type="GO" id="GO:0007517">
    <property type="term" value="P:muscle organ development"/>
    <property type="evidence" value="ECO:0007669"/>
    <property type="project" value="UniProtKB-KW"/>
</dbReference>
<dbReference type="InterPro" id="IPR004031">
    <property type="entry name" value="PMP22/EMP/MP20/Claudin"/>
</dbReference>
<keyword evidence="6 11" id="KW-0812">Transmembrane</keyword>
<evidence type="ECO:0000256" key="8">
    <source>
        <dbReference type="ARBA" id="ARBA00022989"/>
    </source>
</evidence>
<keyword evidence="9 11" id="KW-0472">Membrane</keyword>
<evidence type="ECO:0000256" key="10">
    <source>
        <dbReference type="ARBA" id="ARBA00023180"/>
    </source>
</evidence>